<keyword evidence="3" id="KW-0949">S-adenosyl-L-methionine</keyword>
<dbReference type="Pfam" id="PF08100">
    <property type="entry name" value="Dimerisation"/>
    <property type="match status" value="1"/>
</dbReference>
<evidence type="ECO:0000256" key="3">
    <source>
        <dbReference type="ARBA" id="ARBA00022691"/>
    </source>
</evidence>
<dbReference type="AlphaFoldDB" id="A0A5B1BMG9"/>
<gene>
    <name evidence="7" type="ORF">F0Q45_12365</name>
</gene>
<accession>A0A5B1BMG9</accession>
<dbReference type="InterPro" id="IPR029063">
    <property type="entry name" value="SAM-dependent_MTases_sf"/>
</dbReference>
<dbReference type="InterPro" id="IPR036388">
    <property type="entry name" value="WH-like_DNA-bd_sf"/>
</dbReference>
<dbReference type="PIRSF" id="PIRSF005739">
    <property type="entry name" value="O-mtase"/>
    <property type="match status" value="1"/>
</dbReference>
<protein>
    <submittedName>
        <fullName evidence="7">Methyltransferase</fullName>
    </submittedName>
</protein>
<proteinExistence type="predicted"/>
<dbReference type="CDD" id="cd02440">
    <property type="entry name" value="AdoMet_MTases"/>
    <property type="match status" value="1"/>
</dbReference>
<organism evidence="7 8">
    <name type="scientific">Mycobacterium simiae</name>
    <name type="common">Mycobacterium habana</name>
    <dbReference type="NCBI Taxonomy" id="1784"/>
    <lineage>
        <taxon>Bacteria</taxon>
        <taxon>Bacillati</taxon>
        <taxon>Actinomycetota</taxon>
        <taxon>Actinomycetes</taxon>
        <taxon>Mycobacteriales</taxon>
        <taxon>Mycobacteriaceae</taxon>
        <taxon>Mycobacterium</taxon>
        <taxon>Mycobacterium simiae complex</taxon>
    </lineage>
</organism>
<evidence type="ECO:0000256" key="4">
    <source>
        <dbReference type="PIRSR" id="PIRSR005739-1"/>
    </source>
</evidence>
<evidence type="ECO:0000313" key="7">
    <source>
        <dbReference type="EMBL" id="KAA1249948.1"/>
    </source>
</evidence>
<dbReference type="RefSeq" id="WP_149654232.1">
    <property type="nucleotide sequence ID" value="NZ_VTZN01000065.1"/>
</dbReference>
<dbReference type="SUPFAM" id="SSF53335">
    <property type="entry name" value="S-adenosyl-L-methionine-dependent methyltransferases"/>
    <property type="match status" value="1"/>
</dbReference>
<evidence type="ECO:0000259" key="5">
    <source>
        <dbReference type="Pfam" id="PF00891"/>
    </source>
</evidence>
<dbReference type="Proteomes" id="UP000324701">
    <property type="component" value="Unassembled WGS sequence"/>
</dbReference>
<dbReference type="PANTHER" id="PTHR43712">
    <property type="entry name" value="PUTATIVE (AFU_ORTHOLOGUE AFUA_4G14580)-RELATED"/>
    <property type="match status" value="1"/>
</dbReference>
<dbReference type="GO" id="GO:0032259">
    <property type="term" value="P:methylation"/>
    <property type="evidence" value="ECO:0007669"/>
    <property type="project" value="UniProtKB-KW"/>
</dbReference>
<name>A0A5B1BMG9_MYCSI</name>
<dbReference type="EMBL" id="VTZN01000065">
    <property type="protein sequence ID" value="KAA1249948.1"/>
    <property type="molecule type" value="Genomic_DNA"/>
</dbReference>
<dbReference type="GO" id="GO:0008171">
    <property type="term" value="F:O-methyltransferase activity"/>
    <property type="evidence" value="ECO:0007669"/>
    <property type="project" value="InterPro"/>
</dbReference>
<dbReference type="GO" id="GO:0046983">
    <property type="term" value="F:protein dimerization activity"/>
    <property type="evidence" value="ECO:0007669"/>
    <property type="project" value="InterPro"/>
</dbReference>
<dbReference type="PANTHER" id="PTHR43712:SF2">
    <property type="entry name" value="O-METHYLTRANSFERASE CICE"/>
    <property type="match status" value="1"/>
</dbReference>
<evidence type="ECO:0000256" key="2">
    <source>
        <dbReference type="ARBA" id="ARBA00022679"/>
    </source>
</evidence>
<keyword evidence="2 7" id="KW-0808">Transferase</keyword>
<dbReference type="InterPro" id="IPR016461">
    <property type="entry name" value="COMT-like"/>
</dbReference>
<keyword evidence="8" id="KW-1185">Reference proteome</keyword>
<evidence type="ECO:0000256" key="1">
    <source>
        <dbReference type="ARBA" id="ARBA00022603"/>
    </source>
</evidence>
<evidence type="ECO:0000259" key="6">
    <source>
        <dbReference type="Pfam" id="PF08100"/>
    </source>
</evidence>
<dbReference type="InterPro" id="IPR036390">
    <property type="entry name" value="WH_DNA-bd_sf"/>
</dbReference>
<sequence length="336" mass="36978">MNQDRLALLELITSYRLTQALYVVAELGLADLLSAGPRPCDELARAAEVDADALYRVMRALAAKQIFSEGDQRTFGLTPLGEGLCSDVRGSMRGWAIMVGGEHHWLPWGHLLECVRSGQPVFERVLGRPPFSYYAENPEAMFTFHSALGGQSEIVNDALLAAYDFTPFKTVVDIGGGNGSLLRGLLRRHPDMRGVIFDQAATIAEAESVIGEDRDVARRCELISGDFFDKVVPGGDVYLLKHVLHDWSDDESLQILRRCRAAMQPTARLLIIEMLIEPGSSNPYPAFLDLEMLVAYTGRERTADEYGTLLDESGFALEAVTATDAFVSVIEARPIV</sequence>
<dbReference type="SUPFAM" id="SSF46785">
    <property type="entry name" value="Winged helix' DNA-binding domain"/>
    <property type="match status" value="1"/>
</dbReference>
<dbReference type="Pfam" id="PF00891">
    <property type="entry name" value="Methyltransf_2"/>
    <property type="match status" value="1"/>
</dbReference>
<dbReference type="Gene3D" id="1.10.10.10">
    <property type="entry name" value="Winged helix-like DNA-binding domain superfamily/Winged helix DNA-binding domain"/>
    <property type="match status" value="1"/>
</dbReference>
<dbReference type="OrthoDB" id="4145676at2"/>
<dbReference type="Gene3D" id="1.10.287.1350">
    <property type="match status" value="1"/>
</dbReference>
<keyword evidence="1 7" id="KW-0489">Methyltransferase</keyword>
<dbReference type="InterPro" id="IPR012967">
    <property type="entry name" value="COMT_dimerisation"/>
</dbReference>
<dbReference type="Gene3D" id="3.40.50.150">
    <property type="entry name" value="Vaccinia Virus protein VP39"/>
    <property type="match status" value="1"/>
</dbReference>
<feature type="domain" description="O-methyltransferase dimerisation" evidence="6">
    <location>
        <begin position="9"/>
        <end position="84"/>
    </location>
</feature>
<evidence type="ECO:0000313" key="8">
    <source>
        <dbReference type="Proteomes" id="UP000324701"/>
    </source>
</evidence>
<feature type="active site" description="Proton acceptor" evidence="4">
    <location>
        <position position="245"/>
    </location>
</feature>
<dbReference type="InterPro" id="IPR001077">
    <property type="entry name" value="COMT_C"/>
</dbReference>
<dbReference type="PROSITE" id="PS51683">
    <property type="entry name" value="SAM_OMT_II"/>
    <property type="match status" value="1"/>
</dbReference>
<comment type="caution">
    <text evidence="7">The sequence shown here is derived from an EMBL/GenBank/DDBJ whole genome shotgun (WGS) entry which is preliminary data.</text>
</comment>
<feature type="domain" description="O-methyltransferase C-terminal" evidence="5">
    <location>
        <begin position="108"/>
        <end position="316"/>
    </location>
</feature>
<reference evidence="7 8" key="1">
    <citation type="submission" date="2019-09" db="EMBL/GenBank/DDBJ databases">
        <title>Report of infection by Mycobacterium simiae a patient suffering from pulmonary tuberculosis.</title>
        <authorList>
            <person name="Mohanty P.S."/>
            <person name="Bansal A.K."/>
            <person name="Singh H."/>
            <person name="Sharma S."/>
            <person name="Patil S.A."/>
            <person name="Upadhaya P."/>
            <person name="Singh P.K."/>
            <person name="Kumar D."/>
            <person name="Kumar S."/>
            <person name="Singh R.K."/>
            <person name="Chaudhary B."/>
        </authorList>
    </citation>
    <scope>NUCLEOTIDE SEQUENCE [LARGE SCALE GENOMIC DNA]</scope>
    <source>
        <strain evidence="7 8">JAL-560-SIM</strain>
    </source>
</reference>